<dbReference type="SUPFAM" id="SSF51045">
    <property type="entry name" value="WW domain"/>
    <property type="match status" value="1"/>
</dbReference>
<reference evidence="3" key="1">
    <citation type="submission" date="2021-10" db="EMBL/GenBank/DDBJ databases">
        <title>De novo Genome Assembly of Clathrus columnatus (Basidiomycota, Fungi) Using Illumina and Nanopore Sequence Data.</title>
        <authorList>
            <person name="Ogiso-Tanaka E."/>
            <person name="Itagaki H."/>
            <person name="Hosoya T."/>
            <person name="Hosaka K."/>
        </authorList>
    </citation>
    <scope>NUCLEOTIDE SEQUENCE</scope>
    <source>
        <strain evidence="3">MO-923</strain>
    </source>
</reference>
<feature type="compositionally biased region" description="Basic and acidic residues" evidence="1">
    <location>
        <begin position="762"/>
        <end position="805"/>
    </location>
</feature>
<dbReference type="CDD" id="cd00201">
    <property type="entry name" value="WW"/>
    <property type="match status" value="1"/>
</dbReference>
<proteinExistence type="predicted"/>
<sequence length="1041" mass="115644">MSGAESLLALASGSGKNDGEEDNGNSINNDKDSDVVSLGGDDNDMDELHAYQSRTNLGGMPASDAKSAQSAKRPSLHEGTTDKTSLSERTSSPPPVAVASQSFDPTPSVGNNTSPSNIVASGDPVSNGNRREDSISTGKSRSGSHSESARPSSITNTLPPPGTHGLPPKPVAAALTAPFVRPSHPSIMSASTMAPPRDREHDLRRAPSPKRGRHHYSPDSDAPLAPGWEMRIARDGSNDRYYYNSKTDQSTWNRQVAAGLIPLSPSSPPYYSRDPPGRRSPDHDNVRRGRPSRYEPSSDRALSPRLSFNDRHYSPPKAPLPPSRSDRGYQRASPEIVSPRSISYRGNDRDVLSGFNRTRPREDKPPYVEDTSAGRANEKVIDRARSRSSGRERYDSRRISSKEGRPDLASGSYDDGDSKDRTGPSPRYRSTALPSVVPPPGLPQNNRPDPPDRYRVPSPDTFRPRTRSPRASGPDRPPKRMRSPRSPVRYTDYRSLPSQPLLTRWGPEYEGNKARHDNNPRDRPSHILDPPILIPSAKYMEREERRGRDSDAKRQKIADDLDSTPARRPLPADEDAHGTRENGRQYGGFQSRTDGPTAAAPVGPRRRDNLPPRRAFDSYRPELPPDARSRNDTRAAQSERSSRGPDRERENFRSDLPTGPRAMEFPANELDFSRPGPHHGYHRSVSHRSPLEHAVSSISGSGIRGSNQPPLEDRDRQRDRGRRDDRPRGSGEGRYAPPANSRYDSPPYSPGPNFNNLPAKSRFGDFYRPGERSEDNRDKIVTRDRKRADIGQERYRPPILEEKARSVSRNRSPRGRSRSPLPIVNQSNSYLNDASIAQMQPRNKENMQQPDSLLGDPEARPSSHWDGQRTEIEKESFSHKVGGDQDTVMVEDTLKADTTSAPANDVSVASMEIDSYPPVYPSSPPALGGTRKRQKPSEAFRLESLNGEPPRQIHQLPPKPNLRHGSSSLLDRLSNPGPIDLNQTSTPLRDRVTVTPSSKSQGPSLRDRLDSYPNPPERKSEDQQRHNNNNWRNNRSRKGRG</sequence>
<feature type="compositionally biased region" description="Low complexity" evidence="1">
    <location>
        <begin position="696"/>
        <end position="706"/>
    </location>
</feature>
<dbReference type="EMBL" id="BPWL01000005">
    <property type="protein sequence ID" value="GJJ10652.1"/>
    <property type="molecule type" value="Genomic_DNA"/>
</dbReference>
<dbReference type="Proteomes" id="UP001050691">
    <property type="component" value="Unassembled WGS sequence"/>
</dbReference>
<feature type="compositionally biased region" description="Basic and acidic residues" evidence="1">
    <location>
        <begin position="1005"/>
        <end position="1025"/>
    </location>
</feature>
<evidence type="ECO:0000259" key="2">
    <source>
        <dbReference type="PROSITE" id="PS50020"/>
    </source>
</evidence>
<feature type="compositionally biased region" description="Polar residues" evidence="1">
    <location>
        <begin position="824"/>
        <end position="851"/>
    </location>
</feature>
<dbReference type="AlphaFoldDB" id="A0AAV5A7Q3"/>
<accession>A0AAV5A7Q3</accession>
<feature type="compositionally biased region" description="Basic and acidic residues" evidence="1">
    <location>
        <begin position="196"/>
        <end position="205"/>
    </location>
</feature>
<name>A0AAV5A7Q3_9AGAM</name>
<feature type="compositionally biased region" description="Low complexity" evidence="1">
    <location>
        <begin position="259"/>
        <end position="274"/>
    </location>
</feature>
<organism evidence="3 4">
    <name type="scientific">Clathrus columnatus</name>
    <dbReference type="NCBI Taxonomy" id="1419009"/>
    <lineage>
        <taxon>Eukaryota</taxon>
        <taxon>Fungi</taxon>
        <taxon>Dikarya</taxon>
        <taxon>Basidiomycota</taxon>
        <taxon>Agaricomycotina</taxon>
        <taxon>Agaricomycetes</taxon>
        <taxon>Phallomycetidae</taxon>
        <taxon>Phallales</taxon>
        <taxon>Clathraceae</taxon>
        <taxon>Clathrus</taxon>
    </lineage>
</organism>
<keyword evidence="4" id="KW-1185">Reference proteome</keyword>
<feature type="compositionally biased region" description="Basic and acidic residues" evidence="1">
    <location>
        <begin position="711"/>
        <end position="731"/>
    </location>
</feature>
<dbReference type="PROSITE" id="PS50020">
    <property type="entry name" value="WW_DOMAIN_2"/>
    <property type="match status" value="1"/>
</dbReference>
<feature type="compositionally biased region" description="Basic and acidic residues" evidence="1">
    <location>
        <begin position="275"/>
        <end position="298"/>
    </location>
</feature>
<comment type="caution">
    <text evidence="3">The sequence shown here is derived from an EMBL/GenBank/DDBJ whole genome shotgun (WGS) entry which is preliminary data.</text>
</comment>
<evidence type="ECO:0000313" key="4">
    <source>
        <dbReference type="Proteomes" id="UP001050691"/>
    </source>
</evidence>
<feature type="compositionally biased region" description="Basic residues" evidence="1">
    <location>
        <begin position="806"/>
        <end position="817"/>
    </location>
</feature>
<feature type="domain" description="WW" evidence="2">
    <location>
        <begin position="222"/>
        <end position="257"/>
    </location>
</feature>
<feature type="compositionally biased region" description="Basic and acidic residues" evidence="1">
    <location>
        <begin position="376"/>
        <end position="406"/>
    </location>
</feature>
<feature type="compositionally biased region" description="Polar residues" evidence="1">
    <location>
        <begin position="135"/>
        <end position="156"/>
    </location>
</feature>
<feature type="compositionally biased region" description="Polar residues" evidence="1">
    <location>
        <begin position="994"/>
        <end position="1003"/>
    </location>
</feature>
<feature type="compositionally biased region" description="Basic and acidic residues" evidence="1">
    <location>
        <begin position="539"/>
        <end position="559"/>
    </location>
</feature>
<evidence type="ECO:0000313" key="3">
    <source>
        <dbReference type="EMBL" id="GJJ10652.1"/>
    </source>
</evidence>
<feature type="compositionally biased region" description="Basic and acidic residues" evidence="1">
    <location>
        <begin position="857"/>
        <end position="883"/>
    </location>
</feature>
<dbReference type="InterPro" id="IPR001202">
    <property type="entry name" value="WW_dom"/>
</dbReference>
<evidence type="ECO:0000256" key="1">
    <source>
        <dbReference type="SAM" id="MobiDB-lite"/>
    </source>
</evidence>
<dbReference type="InterPro" id="IPR036020">
    <property type="entry name" value="WW_dom_sf"/>
</dbReference>
<feature type="compositionally biased region" description="Basic residues" evidence="1">
    <location>
        <begin position="676"/>
        <end position="686"/>
    </location>
</feature>
<protein>
    <recommendedName>
        <fullName evidence="2">WW domain-containing protein</fullName>
    </recommendedName>
</protein>
<feature type="compositionally biased region" description="Basic and acidic residues" evidence="1">
    <location>
        <begin position="510"/>
        <end position="526"/>
    </location>
</feature>
<feature type="region of interest" description="Disordered" evidence="1">
    <location>
        <begin position="1"/>
        <end position="1041"/>
    </location>
</feature>
<feature type="compositionally biased region" description="Basic and acidic residues" evidence="1">
    <location>
        <begin position="605"/>
        <end position="633"/>
    </location>
</feature>
<feature type="compositionally biased region" description="Polar residues" evidence="1">
    <location>
        <begin position="244"/>
        <end position="254"/>
    </location>
</feature>
<feature type="compositionally biased region" description="Pro residues" evidence="1">
    <location>
        <begin position="158"/>
        <end position="170"/>
    </location>
</feature>
<feature type="compositionally biased region" description="Basic and acidic residues" evidence="1">
    <location>
        <begin position="640"/>
        <end position="653"/>
    </location>
</feature>
<gene>
    <name evidence="3" type="ORF">Clacol_004879</name>
</gene>
<feature type="compositionally biased region" description="Polar residues" evidence="1">
    <location>
        <begin position="101"/>
        <end position="128"/>
    </location>
</feature>
<feature type="compositionally biased region" description="Basic and acidic residues" evidence="1">
    <location>
        <begin position="570"/>
        <end position="583"/>
    </location>
</feature>
<dbReference type="Gene3D" id="2.20.70.10">
    <property type="match status" value="1"/>
</dbReference>